<accession>D7CTX4</accession>
<dbReference type="InterPro" id="IPR003462">
    <property type="entry name" value="ODC_Mu_crystall"/>
</dbReference>
<protein>
    <submittedName>
        <fullName evidence="2">Ornithine cyclodeaminase/mu-crystallin</fullName>
    </submittedName>
</protein>
<dbReference type="HOGENOM" id="CLU_042088_2_0_0"/>
<dbReference type="RefSeq" id="WP_013179032.1">
    <property type="nucleotide sequence ID" value="NC_014221.1"/>
</dbReference>
<name>D7CTX4_TRURR</name>
<dbReference type="GO" id="GO:0005737">
    <property type="term" value="C:cytoplasm"/>
    <property type="evidence" value="ECO:0007669"/>
    <property type="project" value="TreeGrafter"/>
</dbReference>
<keyword evidence="3" id="KW-1185">Reference proteome</keyword>
<feature type="compositionally biased region" description="Low complexity" evidence="1">
    <location>
        <begin position="36"/>
        <end position="48"/>
    </location>
</feature>
<reference evidence="3" key="1">
    <citation type="submission" date="2010-05" db="EMBL/GenBank/DDBJ databases">
        <title>The complete genome of Truepera radiovictris DSM 17093.</title>
        <authorList>
            <consortium name="US DOE Joint Genome Institute (JGI-PGF)"/>
            <person name="Lucas S."/>
            <person name="Copeland A."/>
            <person name="Lapidus A."/>
            <person name="Glavina del Rio T."/>
            <person name="Dalin E."/>
            <person name="Tice H."/>
            <person name="Bruce D."/>
            <person name="Goodwin L."/>
            <person name="Pitluck S."/>
            <person name="Kyrpides N."/>
            <person name="Mavromatis K."/>
            <person name="Ovchinnikova G."/>
            <person name="Munk A.C."/>
            <person name="Detter J.C."/>
            <person name="Han C."/>
            <person name="Tapia R."/>
            <person name="Land M."/>
            <person name="Hauser L."/>
            <person name="Markowitz V."/>
            <person name="Cheng J.-F."/>
            <person name="Hugenholtz P."/>
            <person name="Woyke T."/>
            <person name="Wu D."/>
            <person name="Tindall B."/>
            <person name="Pomrenke H.G."/>
            <person name="Brambilla E."/>
            <person name="Klenk H.-P."/>
            <person name="Eisen J.A."/>
        </authorList>
    </citation>
    <scope>NUCLEOTIDE SEQUENCE [LARGE SCALE GENOMIC DNA]</scope>
    <source>
        <strain evidence="3">DSM 17093 / CIP 108686 / LMG 22925 / RQ-24</strain>
    </source>
</reference>
<reference evidence="2 3" key="2">
    <citation type="journal article" date="2011" name="Stand. Genomic Sci.">
        <title>Complete genome sequence of Truepera radiovictrix type strain (RQ-24).</title>
        <authorList>
            <person name="Ivanova N."/>
            <person name="Rohde C."/>
            <person name="Munk C."/>
            <person name="Nolan M."/>
            <person name="Lucas S."/>
            <person name="Del Rio T.G."/>
            <person name="Tice H."/>
            <person name="Deshpande S."/>
            <person name="Cheng J.F."/>
            <person name="Tapia R."/>
            <person name="Han C."/>
            <person name="Goodwin L."/>
            <person name="Pitluck S."/>
            <person name="Liolios K."/>
            <person name="Mavromatis K."/>
            <person name="Mikhailova N."/>
            <person name="Pati A."/>
            <person name="Chen A."/>
            <person name="Palaniappan K."/>
            <person name="Land M."/>
            <person name="Hauser L."/>
            <person name="Chang Y.J."/>
            <person name="Jeffries C.D."/>
            <person name="Brambilla E."/>
            <person name="Rohde M."/>
            <person name="Goker M."/>
            <person name="Tindall B.J."/>
            <person name="Woyke T."/>
            <person name="Bristow J."/>
            <person name="Eisen J.A."/>
            <person name="Markowitz V."/>
            <person name="Hugenholtz P."/>
            <person name="Kyrpides N.C."/>
            <person name="Klenk H.P."/>
            <person name="Lapidus A."/>
        </authorList>
    </citation>
    <scope>NUCLEOTIDE SEQUENCE [LARGE SCALE GENOMIC DNA]</scope>
    <source>
        <strain evidence="3">DSM 17093 / CIP 108686 / LMG 22925 / RQ-24</strain>
    </source>
</reference>
<proteinExistence type="predicted"/>
<dbReference type="Gene3D" id="3.40.50.720">
    <property type="entry name" value="NAD(P)-binding Rossmann-like Domain"/>
    <property type="match status" value="1"/>
</dbReference>
<evidence type="ECO:0000313" key="2">
    <source>
        <dbReference type="EMBL" id="ADI15671.1"/>
    </source>
</evidence>
<evidence type="ECO:0000313" key="3">
    <source>
        <dbReference type="Proteomes" id="UP000000379"/>
    </source>
</evidence>
<dbReference type="eggNOG" id="COG2423">
    <property type="taxonomic scope" value="Bacteria"/>
</dbReference>
<dbReference type="STRING" id="649638.Trad_2565"/>
<dbReference type="PANTHER" id="PTHR13812:SF19">
    <property type="entry name" value="KETIMINE REDUCTASE MU-CRYSTALLIN"/>
    <property type="match status" value="1"/>
</dbReference>
<dbReference type="InterPro" id="IPR036291">
    <property type="entry name" value="NAD(P)-bd_dom_sf"/>
</dbReference>
<sequence>MSTLLLTRHEVRALLEPTDALAALLADLRAAFGATPQTQHPTATPPAHRVSLAPDPSSDERDTLVLHDPATGVPRAVMGASPLRAARTAAAAALAAALLSEPDAARVALVGTGTLEAWVLRLLPLVRRVRTVTVFDPTPLRSGPFVRRLAEGIDAALVPTDSLAEAVLEAEIVVCATGSREPFLYPGMVAPGAHLMTLGTGEGPRCELAAALLRESRVICDDRTLAVERGGVGGAGLGPAAVHAELGEVLSGRRPGREHPEQVTVYDGVGAPWMDLVAARRVLRRAQEAGVGRWVAAP</sequence>
<dbReference type="EMBL" id="CP002049">
    <property type="protein sequence ID" value="ADI15671.1"/>
    <property type="molecule type" value="Genomic_DNA"/>
</dbReference>
<dbReference type="PANTHER" id="PTHR13812">
    <property type="entry name" value="KETIMINE REDUCTASE MU-CRYSTALLIN"/>
    <property type="match status" value="1"/>
</dbReference>
<dbReference type="KEGG" id="tra:Trad_2565"/>
<feature type="region of interest" description="Disordered" evidence="1">
    <location>
        <begin position="36"/>
        <end position="61"/>
    </location>
</feature>
<dbReference type="SUPFAM" id="SSF51735">
    <property type="entry name" value="NAD(P)-binding Rossmann-fold domains"/>
    <property type="match status" value="1"/>
</dbReference>
<dbReference type="Pfam" id="PF02423">
    <property type="entry name" value="OCD_Mu_crystall"/>
    <property type="match status" value="1"/>
</dbReference>
<dbReference type="Proteomes" id="UP000000379">
    <property type="component" value="Chromosome"/>
</dbReference>
<gene>
    <name evidence="2" type="ordered locus">Trad_2565</name>
</gene>
<evidence type="ECO:0000256" key="1">
    <source>
        <dbReference type="SAM" id="MobiDB-lite"/>
    </source>
</evidence>
<dbReference type="AlphaFoldDB" id="D7CTX4"/>
<organism evidence="2 3">
    <name type="scientific">Truepera radiovictrix (strain DSM 17093 / CIP 108686 / LMG 22925 / RQ-24)</name>
    <dbReference type="NCBI Taxonomy" id="649638"/>
    <lineage>
        <taxon>Bacteria</taxon>
        <taxon>Thermotogati</taxon>
        <taxon>Deinococcota</taxon>
        <taxon>Deinococci</taxon>
        <taxon>Trueperales</taxon>
        <taxon>Trueperaceae</taxon>
        <taxon>Truepera</taxon>
    </lineage>
</organism>